<dbReference type="EMBL" id="RZIG01000002">
    <property type="protein sequence ID" value="RYJ09929.1"/>
    <property type="molecule type" value="Genomic_DNA"/>
</dbReference>
<comment type="caution">
    <text evidence="2">The sequence shown here is derived from an EMBL/GenBank/DDBJ whole genome shotgun (WGS) entry which is preliminary data.</text>
</comment>
<dbReference type="Pfam" id="PF01047">
    <property type="entry name" value="MarR"/>
    <property type="match status" value="1"/>
</dbReference>
<dbReference type="AlphaFoldDB" id="A0A482TD13"/>
<dbReference type="SUPFAM" id="SSF46785">
    <property type="entry name" value="Winged helix' DNA-binding domain"/>
    <property type="match status" value="1"/>
</dbReference>
<dbReference type="InterPro" id="IPR036390">
    <property type="entry name" value="WH_DNA-bd_sf"/>
</dbReference>
<dbReference type="RefSeq" id="WP_064287678.1">
    <property type="nucleotide sequence ID" value="NZ_JAFKAA010000002.1"/>
</dbReference>
<evidence type="ECO:0000259" key="1">
    <source>
        <dbReference type="Pfam" id="PF01047"/>
    </source>
</evidence>
<organism evidence="2 3">
    <name type="scientific">Haloarcula hispanica</name>
    <dbReference type="NCBI Taxonomy" id="51589"/>
    <lineage>
        <taxon>Archaea</taxon>
        <taxon>Methanobacteriati</taxon>
        <taxon>Methanobacteriota</taxon>
        <taxon>Stenosarchaea group</taxon>
        <taxon>Halobacteria</taxon>
        <taxon>Halobacteriales</taxon>
        <taxon>Haloarculaceae</taxon>
        <taxon>Haloarcula</taxon>
    </lineage>
</organism>
<reference evidence="2 3" key="1">
    <citation type="submission" date="2018-12" db="EMBL/GenBank/DDBJ databases">
        <title>Draft genome sequence of Haloarcula hispinica strain 18.1, an halophilic archaeon isolated from Chott El Jerid of Southern Tunisia.</title>
        <authorList>
            <person name="Najjari A."/>
            <person name="Ben Dhia O."/>
            <person name="Ferjani R."/>
            <person name="Mahjoubi M."/>
            <person name="Sghaier H."/>
            <person name="Elshahed M."/>
            <person name="Ouzari H.I."/>
            <person name="Cherid A."/>
            <person name="Youssef N."/>
        </authorList>
    </citation>
    <scope>NUCLEOTIDE SEQUENCE [LARGE SCALE GENOMIC DNA]</scope>
    <source>
        <strain evidence="2 3">18.1</strain>
    </source>
</reference>
<evidence type="ECO:0000313" key="2">
    <source>
        <dbReference type="EMBL" id="RYJ09929.1"/>
    </source>
</evidence>
<accession>A0A482TD13</accession>
<protein>
    <submittedName>
        <fullName evidence="2">MarR family transcriptional regulator</fullName>
    </submittedName>
</protein>
<dbReference type="Gene3D" id="1.10.10.10">
    <property type="entry name" value="Winged helix-like DNA-binding domain superfamily/Winged helix DNA-binding domain"/>
    <property type="match status" value="1"/>
</dbReference>
<proteinExistence type="predicted"/>
<sequence>MTGPESGRFDDLPPSAKYVYRVLDEEGPLSRKELQEETQLCESTLDDAADTLEKCDFILRTRDTDDLRQVVMKTVTMRTYNPSRK</sequence>
<dbReference type="Proteomes" id="UP000293535">
    <property type="component" value="Unassembled WGS sequence"/>
</dbReference>
<evidence type="ECO:0000313" key="3">
    <source>
        <dbReference type="Proteomes" id="UP000293535"/>
    </source>
</evidence>
<dbReference type="GO" id="GO:0003700">
    <property type="term" value="F:DNA-binding transcription factor activity"/>
    <property type="evidence" value="ECO:0007669"/>
    <property type="project" value="InterPro"/>
</dbReference>
<name>A0A482TD13_HALHI</name>
<dbReference type="InterPro" id="IPR036388">
    <property type="entry name" value="WH-like_DNA-bd_sf"/>
</dbReference>
<gene>
    <name evidence="2" type="ORF">ELS20_07875</name>
</gene>
<feature type="domain" description="HTH marR-type" evidence="1">
    <location>
        <begin position="23"/>
        <end position="70"/>
    </location>
</feature>
<dbReference type="InterPro" id="IPR000835">
    <property type="entry name" value="HTH_MarR-typ"/>
</dbReference>